<keyword evidence="1" id="KW-0479">Metal-binding</keyword>
<evidence type="ECO:0008006" key="6">
    <source>
        <dbReference type="Google" id="ProtNLM"/>
    </source>
</evidence>
<evidence type="ECO:0000256" key="2">
    <source>
        <dbReference type="ARBA" id="ARBA00022833"/>
    </source>
</evidence>
<dbReference type="Pfam" id="PF03884">
    <property type="entry name" value="YacG"/>
    <property type="match status" value="1"/>
</dbReference>
<dbReference type="Proteomes" id="UP000681075">
    <property type="component" value="Unassembled WGS sequence"/>
</dbReference>
<feature type="region of interest" description="Disordered" evidence="3">
    <location>
        <begin position="41"/>
        <end position="76"/>
    </location>
</feature>
<name>A0A8S8XBP4_9PROT</name>
<keyword evidence="2" id="KW-0862">Zinc</keyword>
<gene>
    <name evidence="4" type="ORF">TMPK1_09170</name>
</gene>
<dbReference type="InterPro" id="IPR013088">
    <property type="entry name" value="Znf_NHR/GATA"/>
</dbReference>
<dbReference type="GO" id="GO:0006355">
    <property type="term" value="P:regulation of DNA-templated transcription"/>
    <property type="evidence" value="ECO:0007669"/>
    <property type="project" value="InterPro"/>
</dbReference>
<dbReference type="RefSeq" id="WP_420241731.1">
    <property type="nucleotide sequence ID" value="NZ_BOPV01000001.1"/>
</dbReference>
<comment type="caution">
    <text evidence="4">The sequence shown here is derived from an EMBL/GenBank/DDBJ whole genome shotgun (WGS) entry which is preliminary data.</text>
</comment>
<evidence type="ECO:0000256" key="1">
    <source>
        <dbReference type="ARBA" id="ARBA00022723"/>
    </source>
</evidence>
<dbReference type="GO" id="GO:0008270">
    <property type="term" value="F:zinc ion binding"/>
    <property type="evidence" value="ECO:0007669"/>
    <property type="project" value="InterPro"/>
</dbReference>
<organism evidence="4 5">
    <name type="scientific">Roseiterribacter gracilis</name>
    <dbReference type="NCBI Taxonomy" id="2812848"/>
    <lineage>
        <taxon>Bacteria</taxon>
        <taxon>Pseudomonadati</taxon>
        <taxon>Pseudomonadota</taxon>
        <taxon>Alphaproteobacteria</taxon>
        <taxon>Rhodospirillales</taxon>
        <taxon>Roseiterribacteraceae</taxon>
        <taxon>Roseiterribacter</taxon>
    </lineage>
</organism>
<accession>A0A8S8XBP4</accession>
<evidence type="ECO:0000313" key="4">
    <source>
        <dbReference type="EMBL" id="GIL38680.1"/>
    </source>
</evidence>
<dbReference type="InterPro" id="IPR005584">
    <property type="entry name" value="DNA_gyrase_inhibitor_YacG"/>
</dbReference>
<dbReference type="EMBL" id="BOPV01000001">
    <property type="protein sequence ID" value="GIL38680.1"/>
    <property type="molecule type" value="Genomic_DNA"/>
</dbReference>
<dbReference type="AlphaFoldDB" id="A0A8S8XBP4"/>
<dbReference type="PANTHER" id="PTHR36150">
    <property type="entry name" value="DNA GYRASE INHIBITOR YACG"/>
    <property type="match status" value="1"/>
</dbReference>
<sequence>MSKCPVCGKESAGGKLRAFCSKRCADVDLGRWLGERYVVQKDDPDADPVDLTGDSDGTPLDSPDSPGYTPRSREDG</sequence>
<proteinExistence type="predicted"/>
<dbReference type="Gene3D" id="3.30.50.10">
    <property type="entry name" value="Erythroid Transcription Factor GATA-1, subunit A"/>
    <property type="match status" value="1"/>
</dbReference>
<dbReference type="SUPFAM" id="SSF57716">
    <property type="entry name" value="Glucocorticoid receptor-like (DNA-binding domain)"/>
    <property type="match status" value="1"/>
</dbReference>
<keyword evidence="5" id="KW-1185">Reference proteome</keyword>
<reference evidence="4" key="1">
    <citation type="submission" date="2021-02" db="EMBL/GenBank/DDBJ databases">
        <title>Genome sequence of Rhodospirillales sp. strain TMPK1 isolated from soil.</title>
        <authorList>
            <person name="Nakai R."/>
            <person name="Kusada H."/>
            <person name="Tamaki H."/>
        </authorList>
    </citation>
    <scope>NUCLEOTIDE SEQUENCE</scope>
    <source>
        <strain evidence="4">TMPK1</strain>
    </source>
</reference>
<evidence type="ECO:0000256" key="3">
    <source>
        <dbReference type="SAM" id="MobiDB-lite"/>
    </source>
</evidence>
<protein>
    <recommendedName>
        <fullName evidence="6">DNA gyrase inhibitor YacG</fullName>
    </recommendedName>
</protein>
<evidence type="ECO:0000313" key="5">
    <source>
        <dbReference type="Proteomes" id="UP000681075"/>
    </source>
</evidence>
<dbReference type="PANTHER" id="PTHR36150:SF1">
    <property type="entry name" value="DNA GYRASE INHIBITOR YACG"/>
    <property type="match status" value="1"/>
</dbReference>